<reference evidence="2 3" key="1">
    <citation type="submission" date="2016-11" db="EMBL/GenBank/DDBJ databases">
        <title>Study of marine rhodopsin-containing bacteria.</title>
        <authorList>
            <person name="Yoshizawa S."/>
            <person name="Kumagai Y."/>
            <person name="Kogure K."/>
        </authorList>
    </citation>
    <scope>NUCLEOTIDE SEQUENCE [LARGE SCALE GENOMIC DNA]</scope>
    <source>
        <strain evidence="2 3">SAORIC-28</strain>
    </source>
</reference>
<gene>
    <name evidence="2" type="ORF">BSZ37_21135</name>
</gene>
<proteinExistence type="predicted"/>
<accession>A0A271ISP0</accession>
<name>A0A271ISP0_9BACT</name>
<evidence type="ECO:0000313" key="3">
    <source>
        <dbReference type="Proteomes" id="UP000216339"/>
    </source>
</evidence>
<dbReference type="CDD" id="cd00085">
    <property type="entry name" value="HNHc"/>
    <property type="match status" value="1"/>
</dbReference>
<feature type="domain" description="HNH nuclease" evidence="1">
    <location>
        <begin position="151"/>
        <end position="215"/>
    </location>
</feature>
<evidence type="ECO:0000313" key="2">
    <source>
        <dbReference type="EMBL" id="PAP74170.1"/>
    </source>
</evidence>
<dbReference type="OrthoDB" id="9779761at2"/>
<dbReference type="GO" id="GO:0004519">
    <property type="term" value="F:endonuclease activity"/>
    <property type="evidence" value="ECO:0007669"/>
    <property type="project" value="InterPro"/>
</dbReference>
<organism evidence="2 3">
    <name type="scientific">Rubrivirga marina</name>
    <dbReference type="NCBI Taxonomy" id="1196024"/>
    <lineage>
        <taxon>Bacteria</taxon>
        <taxon>Pseudomonadati</taxon>
        <taxon>Rhodothermota</taxon>
        <taxon>Rhodothermia</taxon>
        <taxon>Rhodothermales</taxon>
        <taxon>Rubricoccaceae</taxon>
        <taxon>Rubrivirga</taxon>
    </lineage>
</organism>
<sequence>MGTTRNPNWSRDEVILALDLYFAAGRRQLPATDPEVVALSDLLGRLPLHAPSDRLATFRNPTSVSMKLGNLLAVDPEHVGSGLPRGGRVEREVWDDFGGDPDAIGNAADAIRSLVGSDALDLGEDMEEFAEGRLLTRLHRTRERNAGAVRRKKRAMAEQGRLTCETCGFDFSATYGELGDGFIECHHTVPVSSLRPGGGATRLRDLALLCANCHRMIHRSRPMMAVADLRTLIEAIRGTA</sequence>
<evidence type="ECO:0000259" key="1">
    <source>
        <dbReference type="SMART" id="SM00507"/>
    </source>
</evidence>
<dbReference type="AlphaFoldDB" id="A0A271ISP0"/>
<dbReference type="GO" id="GO:0003676">
    <property type="term" value="F:nucleic acid binding"/>
    <property type="evidence" value="ECO:0007669"/>
    <property type="project" value="InterPro"/>
</dbReference>
<dbReference type="RefSeq" id="WP_095512648.1">
    <property type="nucleotide sequence ID" value="NZ_MQWD01000010.1"/>
</dbReference>
<dbReference type="Gene3D" id="1.10.30.50">
    <property type="match status" value="1"/>
</dbReference>
<dbReference type="GO" id="GO:0008270">
    <property type="term" value="F:zinc ion binding"/>
    <property type="evidence" value="ECO:0007669"/>
    <property type="project" value="InterPro"/>
</dbReference>
<dbReference type="Pfam" id="PF01844">
    <property type="entry name" value="HNH"/>
    <property type="match status" value="1"/>
</dbReference>
<dbReference type="InterPro" id="IPR002711">
    <property type="entry name" value="HNH"/>
</dbReference>
<dbReference type="Proteomes" id="UP000216339">
    <property type="component" value="Unassembled WGS sequence"/>
</dbReference>
<dbReference type="InterPro" id="IPR003615">
    <property type="entry name" value="HNH_nuc"/>
</dbReference>
<dbReference type="SMART" id="SM00507">
    <property type="entry name" value="HNHc"/>
    <property type="match status" value="1"/>
</dbReference>
<comment type="caution">
    <text evidence="2">The sequence shown here is derived from an EMBL/GenBank/DDBJ whole genome shotgun (WGS) entry which is preliminary data.</text>
</comment>
<protein>
    <recommendedName>
        <fullName evidence="1">HNH nuclease domain-containing protein</fullName>
    </recommendedName>
</protein>
<dbReference type="EMBL" id="MQWD01000010">
    <property type="protein sequence ID" value="PAP74170.1"/>
    <property type="molecule type" value="Genomic_DNA"/>
</dbReference>
<keyword evidence="3" id="KW-1185">Reference proteome</keyword>